<dbReference type="EMBL" id="JBHUFF010000008">
    <property type="protein sequence ID" value="MFD1798982.1"/>
    <property type="molecule type" value="Genomic_DNA"/>
</dbReference>
<keyword evidence="1" id="KW-0812">Transmembrane</keyword>
<reference evidence="3" key="1">
    <citation type="journal article" date="2019" name="Int. J. Syst. Evol. Microbiol.">
        <title>The Global Catalogue of Microorganisms (GCM) 10K type strain sequencing project: providing services to taxonomists for standard genome sequencing and annotation.</title>
        <authorList>
            <consortium name="The Broad Institute Genomics Platform"/>
            <consortium name="The Broad Institute Genome Sequencing Center for Infectious Disease"/>
            <person name="Wu L."/>
            <person name="Ma J."/>
        </authorList>
    </citation>
    <scope>NUCLEOTIDE SEQUENCE [LARGE SCALE GENOMIC DNA]</scope>
    <source>
        <strain evidence="3">KCTC 42143</strain>
    </source>
</reference>
<gene>
    <name evidence="2" type="ORF">ACFSBK_03780</name>
</gene>
<protein>
    <submittedName>
        <fullName evidence="2">DUF2812 domain-containing protein</fullName>
    </submittedName>
</protein>
<keyword evidence="1" id="KW-0472">Membrane</keyword>
<sequence length="180" mass="21573">MEKKVFKFITVDQLEKEQDFLHNMALEGWHFSKYKNFQYQFEQGKPANYVYRIDYKETLEDLDEYLAIFEDAGWEAVYSYPIFQGSWIYFRKLSTDETQNLEIFTDKDSMIGLLKKVRMHWTWFGMTMSLILLFLLLSNLFTTRSLISGIPITICFLIILILYGKLFFNLTKKINQLEQT</sequence>
<name>A0ABW4NQ08_9LACT</name>
<accession>A0ABW4NQ08</accession>
<evidence type="ECO:0000313" key="2">
    <source>
        <dbReference type="EMBL" id="MFD1798982.1"/>
    </source>
</evidence>
<evidence type="ECO:0000256" key="1">
    <source>
        <dbReference type="SAM" id="Phobius"/>
    </source>
</evidence>
<feature type="transmembrane region" description="Helical" evidence="1">
    <location>
        <begin position="147"/>
        <end position="168"/>
    </location>
</feature>
<proteinExistence type="predicted"/>
<keyword evidence="1" id="KW-1133">Transmembrane helix</keyword>
<dbReference type="Pfam" id="PF11193">
    <property type="entry name" value="DUF2812"/>
    <property type="match status" value="1"/>
</dbReference>
<dbReference type="Proteomes" id="UP001597285">
    <property type="component" value="Unassembled WGS sequence"/>
</dbReference>
<dbReference type="RefSeq" id="WP_058919371.1">
    <property type="nucleotide sequence ID" value="NZ_JBHSQC010000015.1"/>
</dbReference>
<keyword evidence="3" id="KW-1185">Reference proteome</keyword>
<dbReference type="InterPro" id="IPR021359">
    <property type="entry name" value="DUF2812"/>
</dbReference>
<evidence type="ECO:0000313" key="3">
    <source>
        <dbReference type="Proteomes" id="UP001597285"/>
    </source>
</evidence>
<comment type="caution">
    <text evidence="2">The sequence shown here is derived from an EMBL/GenBank/DDBJ whole genome shotgun (WGS) entry which is preliminary data.</text>
</comment>
<organism evidence="2 3">
    <name type="scientific">Carnobacterium antarcticum</name>
    <dbReference type="NCBI Taxonomy" id="2126436"/>
    <lineage>
        <taxon>Bacteria</taxon>
        <taxon>Bacillati</taxon>
        <taxon>Bacillota</taxon>
        <taxon>Bacilli</taxon>
        <taxon>Lactobacillales</taxon>
        <taxon>Carnobacteriaceae</taxon>
        <taxon>Carnobacterium</taxon>
    </lineage>
</organism>
<feature type="transmembrane region" description="Helical" evidence="1">
    <location>
        <begin position="121"/>
        <end position="141"/>
    </location>
</feature>